<name>A0A1B0CC76_LUTLO</name>
<dbReference type="VEuPathDB" id="VectorBase:LLOJ001856"/>
<organism evidence="2 3">
    <name type="scientific">Lutzomyia longipalpis</name>
    <name type="common">Sand fly</name>
    <dbReference type="NCBI Taxonomy" id="7200"/>
    <lineage>
        <taxon>Eukaryota</taxon>
        <taxon>Metazoa</taxon>
        <taxon>Ecdysozoa</taxon>
        <taxon>Arthropoda</taxon>
        <taxon>Hexapoda</taxon>
        <taxon>Insecta</taxon>
        <taxon>Pterygota</taxon>
        <taxon>Neoptera</taxon>
        <taxon>Endopterygota</taxon>
        <taxon>Diptera</taxon>
        <taxon>Nematocera</taxon>
        <taxon>Psychodoidea</taxon>
        <taxon>Psychodidae</taxon>
        <taxon>Lutzomyia</taxon>
        <taxon>Lutzomyia</taxon>
    </lineage>
</organism>
<sequence length="85" mass="9891">MLYFYEDGVKKGELPVNIDIRKGCKYIVSHTCPLRKGNVITWALDWDFFPSEIYRVGSTYKAEIVLHDEFQEHVTCLKVNLLVVP</sequence>
<dbReference type="Pfam" id="PF02221">
    <property type="entry name" value="E1_DerP2_DerF2"/>
    <property type="match status" value="1"/>
</dbReference>
<evidence type="ECO:0000259" key="1">
    <source>
        <dbReference type="Pfam" id="PF02221"/>
    </source>
</evidence>
<reference evidence="2" key="1">
    <citation type="submission" date="2020-05" db="UniProtKB">
        <authorList>
            <consortium name="EnsemblMetazoa"/>
        </authorList>
    </citation>
    <scope>IDENTIFICATION</scope>
    <source>
        <strain evidence="2">Jacobina</strain>
    </source>
</reference>
<keyword evidence="3" id="KW-1185">Reference proteome</keyword>
<evidence type="ECO:0000313" key="2">
    <source>
        <dbReference type="EnsemblMetazoa" id="LLOJ001856-PA"/>
    </source>
</evidence>
<proteinExistence type="predicted"/>
<dbReference type="AlphaFoldDB" id="A0A1B0CC76"/>
<dbReference type="InterPro" id="IPR003172">
    <property type="entry name" value="ML_dom"/>
</dbReference>
<protein>
    <recommendedName>
        <fullName evidence="1">MD-2-related lipid-recognition domain-containing protein</fullName>
    </recommendedName>
</protein>
<dbReference type="Proteomes" id="UP000092461">
    <property type="component" value="Unassembled WGS sequence"/>
</dbReference>
<dbReference type="SUPFAM" id="SSF81296">
    <property type="entry name" value="E set domains"/>
    <property type="match status" value="1"/>
</dbReference>
<dbReference type="Gene3D" id="2.60.40.770">
    <property type="match status" value="1"/>
</dbReference>
<feature type="domain" description="MD-2-related lipid-recognition" evidence="1">
    <location>
        <begin position="14"/>
        <end position="80"/>
    </location>
</feature>
<dbReference type="InterPro" id="IPR014756">
    <property type="entry name" value="Ig_E-set"/>
</dbReference>
<accession>A0A1B0CC76</accession>
<evidence type="ECO:0000313" key="3">
    <source>
        <dbReference type="Proteomes" id="UP000092461"/>
    </source>
</evidence>
<dbReference type="EnsemblMetazoa" id="LLOJ001856-RA">
    <property type="protein sequence ID" value="LLOJ001856-PA"/>
    <property type="gene ID" value="LLOJ001856"/>
</dbReference>
<dbReference type="EMBL" id="AJWK01006215">
    <property type="status" value="NOT_ANNOTATED_CDS"/>
    <property type="molecule type" value="Genomic_DNA"/>
</dbReference>